<dbReference type="PANTHER" id="PTHR22916:SF51">
    <property type="entry name" value="GLYCOSYLTRANSFERASE EPSH-RELATED"/>
    <property type="match status" value="1"/>
</dbReference>
<organism evidence="4 5">
    <name type="scientific">Clostridium fessum</name>
    <dbReference type="NCBI Taxonomy" id="2126740"/>
    <lineage>
        <taxon>Bacteria</taxon>
        <taxon>Bacillati</taxon>
        <taxon>Bacillota</taxon>
        <taxon>Clostridia</taxon>
        <taxon>Eubacteriales</taxon>
        <taxon>Clostridiaceae</taxon>
        <taxon>Clostridium</taxon>
    </lineage>
</organism>
<evidence type="ECO:0000313" key="5">
    <source>
        <dbReference type="Proteomes" id="UP000241048"/>
    </source>
</evidence>
<dbReference type="AlphaFoldDB" id="A0A2T3FLQ9"/>
<dbReference type="InterPro" id="IPR001173">
    <property type="entry name" value="Glyco_trans_2-like"/>
</dbReference>
<protein>
    <recommendedName>
        <fullName evidence="3">Glycosyltransferase 2-like domain-containing protein</fullName>
    </recommendedName>
</protein>
<evidence type="ECO:0000256" key="1">
    <source>
        <dbReference type="ARBA" id="ARBA00022676"/>
    </source>
</evidence>
<dbReference type="PANTHER" id="PTHR22916">
    <property type="entry name" value="GLYCOSYLTRANSFERASE"/>
    <property type="match status" value="1"/>
</dbReference>
<dbReference type="SUPFAM" id="SSF53448">
    <property type="entry name" value="Nucleotide-diphospho-sugar transferases"/>
    <property type="match status" value="1"/>
</dbReference>
<dbReference type="InterPro" id="IPR029044">
    <property type="entry name" value="Nucleotide-diphossugar_trans"/>
</dbReference>
<dbReference type="Proteomes" id="UP000241048">
    <property type="component" value="Unassembled WGS sequence"/>
</dbReference>
<accession>A0A2T3FLQ9</accession>
<dbReference type="RefSeq" id="WP_107001632.1">
    <property type="nucleotide sequence ID" value="NZ_JAQDZI010000014.1"/>
</dbReference>
<dbReference type="Pfam" id="PF00535">
    <property type="entry name" value="Glycos_transf_2"/>
    <property type="match status" value="1"/>
</dbReference>
<dbReference type="EMBL" id="PYLO01000005">
    <property type="protein sequence ID" value="PST36217.1"/>
    <property type="molecule type" value="Genomic_DNA"/>
</dbReference>
<keyword evidence="2" id="KW-0808">Transferase</keyword>
<comment type="caution">
    <text evidence="4">The sequence shown here is derived from an EMBL/GenBank/DDBJ whole genome shotgun (WGS) entry which is preliminary data.</text>
</comment>
<evidence type="ECO:0000259" key="3">
    <source>
        <dbReference type="Pfam" id="PF00535"/>
    </source>
</evidence>
<dbReference type="CDD" id="cd00761">
    <property type="entry name" value="Glyco_tranf_GTA_type"/>
    <property type="match status" value="1"/>
</dbReference>
<keyword evidence="5" id="KW-1185">Reference proteome</keyword>
<gene>
    <name evidence="4" type="ORF">C7U56_13385</name>
</gene>
<reference evidence="4 5" key="1">
    <citation type="submission" date="2018-03" db="EMBL/GenBank/DDBJ databases">
        <title>Lachnoclostridium SNUG30386 gen.nov., sp.nov., isolated from human faeces.</title>
        <authorList>
            <person name="Seo B."/>
            <person name="Jeon K."/>
            <person name="Ko G."/>
        </authorList>
    </citation>
    <scope>NUCLEOTIDE SEQUENCE [LARGE SCALE GENOMIC DNA]</scope>
    <source>
        <strain evidence="4 5">SNUG30386</strain>
    </source>
</reference>
<feature type="domain" description="Glycosyltransferase 2-like" evidence="3">
    <location>
        <begin position="8"/>
        <end position="147"/>
    </location>
</feature>
<keyword evidence="1" id="KW-0328">Glycosyltransferase</keyword>
<dbReference type="Gene3D" id="3.90.550.10">
    <property type="entry name" value="Spore Coat Polysaccharide Biosynthesis Protein SpsA, Chain A"/>
    <property type="match status" value="1"/>
</dbReference>
<dbReference type="GO" id="GO:0016757">
    <property type="term" value="F:glycosyltransferase activity"/>
    <property type="evidence" value="ECO:0007669"/>
    <property type="project" value="UniProtKB-KW"/>
</dbReference>
<name>A0A2T3FLQ9_9CLOT</name>
<sequence length="325" mass="38882">MYKKDKVSIIIPIYNGEKHLAECLDTIQNQTYTNLEIICINDGSRDKSLSILKEYQKKDDRFIVIDQKNAGQSKARNEGIRRASGKYISFVDCDDFIELDMIEKMVLKAEETNADIVITNFSLYFEDTGRYESYRDEVLYYTLKNKVFTVEECPEIIKYVGVWDKLFETDFLKKNNLLFWENIIYEDHLYSVQAELYANRISLIPEHLYYYRKNAGESITDKEADNDAFKTDFLRIHKKIQEILDENKTSLKVNKAYYEFFMENAIMHQRNSSTIRFYKYFFESMRKILDEKKIKVINTINNKMILEYANDIYKNKFFRCMKNIH</sequence>
<evidence type="ECO:0000256" key="2">
    <source>
        <dbReference type="ARBA" id="ARBA00022679"/>
    </source>
</evidence>
<evidence type="ECO:0000313" key="4">
    <source>
        <dbReference type="EMBL" id="PST36217.1"/>
    </source>
</evidence>
<proteinExistence type="predicted"/>